<feature type="domain" description="GS catalytic" evidence="7">
    <location>
        <begin position="102"/>
        <end position="430"/>
    </location>
</feature>
<dbReference type="EMBL" id="LK022848">
    <property type="protein sequence ID" value="CDR17816.1"/>
    <property type="molecule type" value="Genomic_DNA"/>
</dbReference>
<evidence type="ECO:0000256" key="6">
    <source>
        <dbReference type="RuleBase" id="RU000384"/>
    </source>
</evidence>
<dbReference type="SMART" id="SM01230">
    <property type="entry name" value="Gln-synt_C"/>
    <property type="match status" value="1"/>
</dbReference>
<dbReference type="InterPro" id="IPR014746">
    <property type="entry name" value="Gln_synth/guanido_kin_cat_dom"/>
</dbReference>
<dbReference type="EMBL" id="JAGGLR010000012">
    <property type="protein sequence ID" value="MBP2063597.1"/>
    <property type="molecule type" value="Genomic_DNA"/>
</dbReference>
<evidence type="ECO:0000259" key="7">
    <source>
        <dbReference type="PROSITE" id="PS51987"/>
    </source>
</evidence>
<dbReference type="Gene3D" id="3.30.590.10">
    <property type="entry name" value="Glutamine synthetase/guanido kinase, catalytic domain"/>
    <property type="match status" value="1"/>
</dbReference>
<sequence>MTASPPLFIATSDLAAITRGRAVPASEEEAVLRRGVGWVPADLAITSFGEIAPNVFGSVGDLRLLPVPASRVRLPPSGGLPGAGLCLAEQVYPDGRPWECCPRVFARSALDDFKQATGLDVVASFEHEFTLGGLRPTAPFSFERYRGAEPFGSQLLQELGELGLEPENWLPEYGADQFEITLCPTDALQAADRAILLKEVVRDLARRHGRQVTFAPLPDPDGSGNGVHVHLSLRDAAGRPALYDPARPGGLSELGSRFAAGMLNHAPALSAITAASPASFLRLRPHRWSVGGIFLGERNREALLRICPTSSLGGGRAAEQYNLEYRAADATANAWLTLGVLIRAGLQGITETYDSPHPWPEGATQEDLAGVPALPGSLTEALAELEKDTVVADWFHPHLLDTFTSVKRAEIEHVHDLDPSTLCEEVSRVH</sequence>
<dbReference type="HOGENOM" id="CLU_017290_6_0_11"/>
<keyword evidence="3" id="KW-0547">Nucleotide-binding</keyword>
<dbReference type="InterPro" id="IPR008146">
    <property type="entry name" value="Gln_synth_cat_dom"/>
</dbReference>
<gene>
    <name evidence="9" type="ORF">J2Z30_004618</name>
    <name evidence="8" type="ORF">SIRAN9789</name>
</gene>
<dbReference type="PANTHER" id="PTHR43785:SF12">
    <property type="entry name" value="TYPE-1 GLUTAMINE SYNTHETASE 2"/>
    <property type="match status" value="1"/>
</dbReference>
<evidence type="ECO:0000256" key="1">
    <source>
        <dbReference type="ARBA" id="ARBA00009897"/>
    </source>
</evidence>
<keyword evidence="4" id="KW-0067">ATP-binding</keyword>
<dbReference type="PANTHER" id="PTHR43785">
    <property type="entry name" value="GAMMA-GLUTAMYLPUTRESCINE SYNTHETASE"/>
    <property type="match status" value="1"/>
</dbReference>
<accession>A0A061ABH5</accession>
<dbReference type="GO" id="GO:0006542">
    <property type="term" value="P:glutamine biosynthetic process"/>
    <property type="evidence" value="ECO:0007669"/>
    <property type="project" value="InterPro"/>
</dbReference>
<dbReference type="Gene3D" id="3.10.20.70">
    <property type="entry name" value="Glutamine synthetase, N-terminal domain"/>
    <property type="match status" value="1"/>
</dbReference>
<protein>
    <submittedName>
        <fullName evidence="8 9">Glutamine synthetase</fullName>
        <ecNumber evidence="9">6.3.1.2</ecNumber>
    </submittedName>
</protein>
<evidence type="ECO:0000256" key="2">
    <source>
        <dbReference type="ARBA" id="ARBA00022598"/>
    </source>
</evidence>
<dbReference type="Pfam" id="PF16952">
    <property type="entry name" value="Gln-synt_N_2"/>
    <property type="match status" value="1"/>
</dbReference>
<evidence type="ECO:0000256" key="3">
    <source>
        <dbReference type="ARBA" id="ARBA00022741"/>
    </source>
</evidence>
<reference evidence="8" key="1">
    <citation type="submission" date="2014-05" db="EMBL/GenBank/DDBJ databases">
        <authorList>
            <person name="Horn Fabian"/>
        </authorList>
    </citation>
    <scope>NUCLEOTIDE SEQUENCE</scope>
</reference>
<dbReference type="PROSITE" id="PS51987">
    <property type="entry name" value="GS_CATALYTIC"/>
    <property type="match status" value="1"/>
</dbReference>
<dbReference type="AlphaFoldDB" id="A0A061ABH5"/>
<dbReference type="InterPro" id="IPR008147">
    <property type="entry name" value="Gln_synt_N"/>
</dbReference>
<keyword evidence="10" id="KW-1185">Reference proteome</keyword>
<dbReference type="Pfam" id="PF00120">
    <property type="entry name" value="Gln-synt_C"/>
    <property type="match status" value="1"/>
</dbReference>
<evidence type="ECO:0000256" key="4">
    <source>
        <dbReference type="ARBA" id="ARBA00022840"/>
    </source>
</evidence>
<reference evidence="9 10" key="2">
    <citation type="submission" date="2021-03" db="EMBL/GenBank/DDBJ databases">
        <title>Genomic Encyclopedia of Type Strains, Phase IV (KMG-IV): sequencing the most valuable type-strain genomes for metagenomic binning, comparative biology and taxonomic classification.</title>
        <authorList>
            <person name="Goeker M."/>
        </authorList>
    </citation>
    <scope>NUCLEOTIDE SEQUENCE [LARGE SCALE GENOMIC DNA]</scope>
    <source>
        <strain evidence="9 10">DSM 41954</strain>
    </source>
</reference>
<evidence type="ECO:0000256" key="5">
    <source>
        <dbReference type="PROSITE-ProRule" id="PRU01331"/>
    </source>
</evidence>
<dbReference type="GO" id="GO:0005524">
    <property type="term" value="F:ATP binding"/>
    <property type="evidence" value="ECO:0007669"/>
    <property type="project" value="UniProtKB-KW"/>
</dbReference>
<comment type="similarity">
    <text evidence="1 5 6">Belongs to the glutamine synthetase family.</text>
</comment>
<evidence type="ECO:0000313" key="10">
    <source>
        <dbReference type="Proteomes" id="UP000756710"/>
    </source>
</evidence>
<dbReference type="GO" id="GO:0004356">
    <property type="term" value="F:glutamine synthetase activity"/>
    <property type="evidence" value="ECO:0007669"/>
    <property type="project" value="UniProtKB-EC"/>
</dbReference>
<dbReference type="Proteomes" id="UP000756710">
    <property type="component" value="Unassembled WGS sequence"/>
</dbReference>
<name>A0A061ABH5_9ACTN</name>
<dbReference type="RefSeq" id="WP_044580451.1">
    <property type="nucleotide sequence ID" value="NZ_BAABDR010000100.1"/>
</dbReference>
<keyword evidence="2 9" id="KW-0436">Ligase</keyword>
<dbReference type="InterPro" id="IPR036651">
    <property type="entry name" value="Gln_synt_N_sf"/>
</dbReference>
<proteinExistence type="inferred from homology"/>
<organism evidence="8">
    <name type="scientific">Streptomyces iranensis</name>
    <dbReference type="NCBI Taxonomy" id="576784"/>
    <lineage>
        <taxon>Bacteria</taxon>
        <taxon>Bacillati</taxon>
        <taxon>Actinomycetota</taxon>
        <taxon>Actinomycetes</taxon>
        <taxon>Kitasatosporales</taxon>
        <taxon>Streptomycetaceae</taxon>
        <taxon>Streptomyces</taxon>
        <taxon>Streptomyces violaceusniger group</taxon>
    </lineage>
</organism>
<evidence type="ECO:0000313" key="8">
    <source>
        <dbReference type="EMBL" id="CDR17816.1"/>
    </source>
</evidence>
<evidence type="ECO:0000313" key="9">
    <source>
        <dbReference type="EMBL" id="MBP2063597.1"/>
    </source>
</evidence>
<dbReference type="EC" id="6.3.1.2" evidence="9"/>
<dbReference type="SUPFAM" id="SSF55931">
    <property type="entry name" value="Glutamine synthetase/guanido kinase"/>
    <property type="match status" value="1"/>
</dbReference>